<evidence type="ECO:0000313" key="1">
    <source>
        <dbReference type="EMBL" id="KZT18429.1"/>
    </source>
</evidence>
<dbReference type="OrthoDB" id="3199698at2759"/>
<dbReference type="STRING" id="1314782.A0A165MJY7"/>
<name>A0A165MJY7_9AGAM</name>
<sequence length="472" mass="54687">PFTNDFPRADIHELLSPDILHQLIKGTFKDHLVDWIGEFLSLRYGAGGSEAVLAEIDRRIAATPPFTGLRRFPEGRGFKQWTGDDSKALMKVYLPAIDGLVPNQIVRTMRAFLEFCYIARRNIHTPQSLDHLQEAMERFHHYRKIFQDEGVRVEDYSLPRQHSMRHYYDATWDFGAPNGLCSSITESKHIKAVKEPWRRSNRFEALGQMLTTNQRLDKLSASRMDFIDRGMIEKANKCMSTFYINVHNWNHVASVAKQLLPALADADDQPTFNLLLREFLRDQINALNPLSHLAELPVFADPIFIHYSAAATFYAPSDPSGIQGMRREHIRATPSWRKGAPRFDCVFVKQDVQREDSPYPRFDVARIFVFFSFKFNDRRYECALVHWFEWADHCPDEDTGMWIVDRGASGTSRPALSIIPIQRILRAAHLIPMFGRTNIPRDVTHTNALDQFRLFYVNKYADHHTFEVLHLP</sequence>
<gene>
    <name evidence="1" type="ORF">NEOLEDRAFT_1080298</name>
</gene>
<reference evidence="1 2" key="1">
    <citation type="journal article" date="2016" name="Mol. Biol. Evol.">
        <title>Comparative Genomics of Early-Diverging Mushroom-Forming Fungi Provides Insights into the Origins of Lignocellulose Decay Capabilities.</title>
        <authorList>
            <person name="Nagy L.G."/>
            <person name="Riley R."/>
            <person name="Tritt A."/>
            <person name="Adam C."/>
            <person name="Daum C."/>
            <person name="Floudas D."/>
            <person name="Sun H."/>
            <person name="Yadav J.S."/>
            <person name="Pangilinan J."/>
            <person name="Larsson K.H."/>
            <person name="Matsuura K."/>
            <person name="Barry K."/>
            <person name="Labutti K."/>
            <person name="Kuo R."/>
            <person name="Ohm R.A."/>
            <person name="Bhattacharya S.S."/>
            <person name="Shirouzu T."/>
            <person name="Yoshinaga Y."/>
            <person name="Martin F.M."/>
            <person name="Grigoriev I.V."/>
            <person name="Hibbett D.S."/>
        </authorList>
    </citation>
    <scope>NUCLEOTIDE SEQUENCE [LARGE SCALE GENOMIC DNA]</scope>
    <source>
        <strain evidence="1 2">HHB14362 ss-1</strain>
    </source>
</reference>
<dbReference type="Proteomes" id="UP000076761">
    <property type="component" value="Unassembled WGS sequence"/>
</dbReference>
<keyword evidence="2" id="KW-1185">Reference proteome</keyword>
<dbReference type="InterPro" id="IPR041078">
    <property type="entry name" value="Plavaka"/>
</dbReference>
<dbReference type="EMBL" id="KV425682">
    <property type="protein sequence ID" value="KZT18429.1"/>
    <property type="molecule type" value="Genomic_DNA"/>
</dbReference>
<evidence type="ECO:0000313" key="2">
    <source>
        <dbReference type="Proteomes" id="UP000076761"/>
    </source>
</evidence>
<accession>A0A165MJY7</accession>
<dbReference type="Pfam" id="PF18759">
    <property type="entry name" value="Plavaka"/>
    <property type="match status" value="1"/>
</dbReference>
<dbReference type="InParanoid" id="A0A165MJY7"/>
<protein>
    <submittedName>
        <fullName evidence="1">Uncharacterized protein</fullName>
    </submittedName>
</protein>
<dbReference type="AlphaFoldDB" id="A0A165MJY7"/>
<organism evidence="1 2">
    <name type="scientific">Neolentinus lepideus HHB14362 ss-1</name>
    <dbReference type="NCBI Taxonomy" id="1314782"/>
    <lineage>
        <taxon>Eukaryota</taxon>
        <taxon>Fungi</taxon>
        <taxon>Dikarya</taxon>
        <taxon>Basidiomycota</taxon>
        <taxon>Agaricomycotina</taxon>
        <taxon>Agaricomycetes</taxon>
        <taxon>Gloeophyllales</taxon>
        <taxon>Gloeophyllaceae</taxon>
        <taxon>Neolentinus</taxon>
    </lineage>
</organism>
<proteinExistence type="predicted"/>
<feature type="non-terminal residue" evidence="1">
    <location>
        <position position="1"/>
    </location>
</feature>